<dbReference type="RefSeq" id="WP_079725199.1">
    <property type="nucleotide sequence ID" value="NZ_BMCL01000001.1"/>
</dbReference>
<dbReference type="PROSITE" id="PS50828">
    <property type="entry name" value="SMR"/>
    <property type="match status" value="1"/>
</dbReference>
<feature type="region of interest" description="Disordered" evidence="1">
    <location>
        <begin position="22"/>
        <end position="48"/>
    </location>
</feature>
<keyword evidence="3" id="KW-0540">Nuclease</keyword>
<reference evidence="3" key="1">
    <citation type="submission" date="2017-02" db="EMBL/GenBank/DDBJ databases">
        <authorList>
            <person name="Peterson S.W."/>
        </authorList>
    </citation>
    <scope>NUCLEOTIDE SEQUENCE [LARGE SCALE GENOMIC DNA]</scope>
    <source>
        <strain evidence="3">P15</strain>
    </source>
</reference>
<accession>A0A1T5LQ11</accession>
<organism evidence="3 4">
    <name type="scientific">Pseudoxanthomonas indica</name>
    <dbReference type="NCBI Taxonomy" id="428993"/>
    <lineage>
        <taxon>Bacteria</taxon>
        <taxon>Pseudomonadati</taxon>
        <taxon>Pseudomonadota</taxon>
        <taxon>Gammaproteobacteria</taxon>
        <taxon>Lysobacterales</taxon>
        <taxon>Lysobacteraceae</taxon>
        <taxon>Pseudoxanthomonas</taxon>
    </lineage>
</organism>
<dbReference type="AlphaFoldDB" id="A0A1T5LQ11"/>
<dbReference type="EMBL" id="FUZV01000002">
    <property type="protein sequence ID" value="SKC78066.1"/>
    <property type="molecule type" value="Genomic_DNA"/>
</dbReference>
<dbReference type="GO" id="GO:0004520">
    <property type="term" value="F:DNA endonuclease activity"/>
    <property type="evidence" value="ECO:0007669"/>
    <property type="project" value="TreeGrafter"/>
</dbReference>
<dbReference type="OrthoDB" id="9808881at2"/>
<dbReference type="Pfam" id="PF01713">
    <property type="entry name" value="Smr"/>
    <property type="match status" value="1"/>
</dbReference>
<dbReference type="SUPFAM" id="SSF160443">
    <property type="entry name" value="SMR domain-like"/>
    <property type="match status" value="1"/>
</dbReference>
<evidence type="ECO:0000313" key="4">
    <source>
        <dbReference type="Proteomes" id="UP000190341"/>
    </source>
</evidence>
<dbReference type="Proteomes" id="UP000190341">
    <property type="component" value="Unassembled WGS sequence"/>
</dbReference>
<dbReference type="SMART" id="SM00463">
    <property type="entry name" value="SMR"/>
    <property type="match status" value="1"/>
</dbReference>
<proteinExistence type="predicted"/>
<keyword evidence="4" id="KW-1185">Reference proteome</keyword>
<protein>
    <submittedName>
        <fullName evidence="3">DNA-nicking endonuclease, Smr domain</fullName>
    </submittedName>
</protein>
<dbReference type="PANTHER" id="PTHR35562">
    <property type="entry name" value="DNA ENDONUCLEASE SMRA-RELATED"/>
    <property type="match status" value="1"/>
</dbReference>
<sequence>MASPEDHDDDDDAALFRQAIGEVKRLPDAAAPPSRPRPRPAARMAERDEVEARSEFQRGLADMALLEAADVLSFRRASVPARVFQRLRKGQFSAQDELDLHGASALQAESLLREFLLEARAHEWGCVRIIHGKGSRNERDIPVLKNLVDRLLRQRADVLAFHSAPPAQGGTGAVVVLLSRR</sequence>
<keyword evidence="3" id="KW-0378">Hydrolase</keyword>
<gene>
    <name evidence="3" type="ORF">SAMN06296058_2894</name>
</gene>
<name>A0A1T5LQ11_9GAMM</name>
<dbReference type="PANTHER" id="PTHR35562:SF2">
    <property type="entry name" value="DNA ENDONUCLEASE SMRA-RELATED"/>
    <property type="match status" value="1"/>
</dbReference>
<dbReference type="InterPro" id="IPR002625">
    <property type="entry name" value="Smr_dom"/>
</dbReference>
<dbReference type="Gene3D" id="3.30.1370.110">
    <property type="match status" value="1"/>
</dbReference>
<evidence type="ECO:0000313" key="3">
    <source>
        <dbReference type="EMBL" id="SKC78066.1"/>
    </source>
</evidence>
<dbReference type="InterPro" id="IPR036063">
    <property type="entry name" value="Smr_dom_sf"/>
</dbReference>
<dbReference type="STRING" id="428993.SAMN06296058_2894"/>
<feature type="domain" description="Smr" evidence="2">
    <location>
        <begin position="98"/>
        <end position="179"/>
    </location>
</feature>
<evidence type="ECO:0000259" key="2">
    <source>
        <dbReference type="PROSITE" id="PS50828"/>
    </source>
</evidence>
<keyword evidence="3" id="KW-0255">Endonuclease</keyword>
<evidence type="ECO:0000256" key="1">
    <source>
        <dbReference type="SAM" id="MobiDB-lite"/>
    </source>
</evidence>